<dbReference type="OrthoDB" id="9803017at2"/>
<dbReference type="PANTHER" id="PTHR43542:SF1">
    <property type="entry name" value="METHYLTRANSFERASE"/>
    <property type="match status" value="1"/>
</dbReference>
<evidence type="ECO:0000256" key="2">
    <source>
        <dbReference type="ARBA" id="ARBA00022679"/>
    </source>
</evidence>
<keyword evidence="1 3" id="KW-0489">Methyltransferase</keyword>
<dbReference type="RefSeq" id="WP_050724933.1">
    <property type="nucleotide sequence ID" value="NZ_CP012332.1"/>
</dbReference>
<dbReference type="NCBIfam" id="TIGR00095">
    <property type="entry name" value="16S rRNA (guanine(966)-N(2))-methyltransferase RsmD"/>
    <property type="match status" value="1"/>
</dbReference>
<dbReference type="AlphaFoldDB" id="A0A0K1PAF8"/>
<name>A0A0K1PAF8_9BACT</name>
<dbReference type="InterPro" id="IPR004398">
    <property type="entry name" value="RNA_MeTrfase_RsmD"/>
</dbReference>
<keyword evidence="4" id="KW-1185">Reference proteome</keyword>
<keyword evidence="2 3" id="KW-0808">Transferase</keyword>
<dbReference type="InterPro" id="IPR002052">
    <property type="entry name" value="DNA_methylase_N6_adenine_CS"/>
</dbReference>
<dbReference type="Proteomes" id="UP000055590">
    <property type="component" value="Chromosome"/>
</dbReference>
<dbReference type="Pfam" id="PF03602">
    <property type="entry name" value="Cons_hypoth95"/>
    <property type="match status" value="1"/>
</dbReference>
<dbReference type="InterPro" id="IPR029063">
    <property type="entry name" value="SAM-dependent_MTases_sf"/>
</dbReference>
<evidence type="ECO:0000256" key="1">
    <source>
        <dbReference type="ARBA" id="ARBA00022603"/>
    </source>
</evidence>
<dbReference type="GO" id="GO:0003676">
    <property type="term" value="F:nucleic acid binding"/>
    <property type="evidence" value="ECO:0007669"/>
    <property type="project" value="InterPro"/>
</dbReference>
<dbReference type="EMBL" id="CP012332">
    <property type="protein sequence ID" value="AKU90487.1"/>
    <property type="molecule type" value="Genomic_DNA"/>
</dbReference>
<reference evidence="3 4" key="1">
    <citation type="submission" date="2015-08" db="EMBL/GenBank/DDBJ databases">
        <authorList>
            <person name="Babu N.S."/>
            <person name="Beckwith C.J."/>
            <person name="Beseler K.G."/>
            <person name="Brison A."/>
            <person name="Carone J.V."/>
            <person name="Caskin T.P."/>
            <person name="Diamond M."/>
            <person name="Durham M.E."/>
            <person name="Foxe J.M."/>
            <person name="Go M."/>
            <person name="Henderson B.A."/>
            <person name="Jones I.B."/>
            <person name="McGettigan J.A."/>
            <person name="Micheletti S.J."/>
            <person name="Nasrallah M.E."/>
            <person name="Ortiz D."/>
            <person name="Piller C.R."/>
            <person name="Privatt S.R."/>
            <person name="Schneider S.L."/>
            <person name="Sharp S."/>
            <person name="Smith T.C."/>
            <person name="Stanton J.D."/>
            <person name="Ullery H.E."/>
            <person name="Wilson R.J."/>
            <person name="Serrano M.G."/>
            <person name="Buck G."/>
            <person name="Lee V."/>
            <person name="Wang Y."/>
            <person name="Carvalho R."/>
            <person name="Voegtly L."/>
            <person name="Shi R."/>
            <person name="Duckworth R."/>
            <person name="Johnson A."/>
            <person name="Loviza R."/>
            <person name="Walstead R."/>
            <person name="Shah Z."/>
            <person name="Kiflezghi M."/>
            <person name="Wade K."/>
            <person name="Ball S.L."/>
            <person name="Bradley K.W."/>
            <person name="Asai D.J."/>
            <person name="Bowman C.A."/>
            <person name="Russell D.A."/>
            <person name="Pope W.H."/>
            <person name="Jacobs-Sera D."/>
            <person name="Hendrix R.W."/>
            <person name="Hatfull G.F."/>
        </authorList>
    </citation>
    <scope>NUCLEOTIDE SEQUENCE [LARGE SCALE GENOMIC DNA]</scope>
    <source>
        <strain evidence="3 4">DSM 27710</strain>
    </source>
</reference>
<sequence>MRIIAGEARGRRLEAPAGLGTRPTSDRVRESLFNILGQRFDGGLVLDLYAGSGALGLEALSRGAERAILVDRDPAAAKVCEKNAVTLGFAARVEVVRAEVPEALRKLATRGLSFDLVFLDPPYAEGPGATLERLSSLGIVAKGGRVIAEHDRRSPPAEAYGSLRRTDLRTFGEPALSFFERLETEHP</sequence>
<accession>A0A0K1PAF8</accession>
<dbReference type="GO" id="GO:0031167">
    <property type="term" value="P:rRNA methylation"/>
    <property type="evidence" value="ECO:0007669"/>
    <property type="project" value="InterPro"/>
</dbReference>
<dbReference type="PROSITE" id="PS00092">
    <property type="entry name" value="N6_MTASE"/>
    <property type="match status" value="1"/>
</dbReference>
<dbReference type="PIRSF" id="PIRSF004553">
    <property type="entry name" value="CHP00095"/>
    <property type="match status" value="1"/>
</dbReference>
<dbReference type="GO" id="GO:0008168">
    <property type="term" value="F:methyltransferase activity"/>
    <property type="evidence" value="ECO:0007669"/>
    <property type="project" value="UniProtKB-KW"/>
</dbReference>
<proteinExistence type="predicted"/>
<evidence type="ECO:0000313" key="4">
    <source>
        <dbReference type="Proteomes" id="UP000055590"/>
    </source>
</evidence>
<gene>
    <name evidence="3" type="ORF">AKJ08_0874</name>
</gene>
<organism evidence="3 4">
    <name type="scientific">Vulgatibacter incomptus</name>
    <dbReference type="NCBI Taxonomy" id="1391653"/>
    <lineage>
        <taxon>Bacteria</taxon>
        <taxon>Pseudomonadati</taxon>
        <taxon>Myxococcota</taxon>
        <taxon>Myxococcia</taxon>
        <taxon>Myxococcales</taxon>
        <taxon>Cystobacterineae</taxon>
        <taxon>Vulgatibacteraceae</taxon>
        <taxon>Vulgatibacter</taxon>
    </lineage>
</organism>
<dbReference type="STRING" id="1391653.AKJ08_0874"/>
<dbReference type="SUPFAM" id="SSF53335">
    <property type="entry name" value="S-adenosyl-L-methionine-dependent methyltransferases"/>
    <property type="match status" value="1"/>
</dbReference>
<dbReference type="PATRIC" id="fig|1391653.3.peg.897"/>
<dbReference type="Gene3D" id="3.40.50.150">
    <property type="entry name" value="Vaccinia Virus protein VP39"/>
    <property type="match status" value="1"/>
</dbReference>
<protein>
    <submittedName>
        <fullName evidence="3">Ribosomal RNA small subunit methyltransferase D</fullName>
    </submittedName>
</protein>
<evidence type="ECO:0000313" key="3">
    <source>
        <dbReference type="EMBL" id="AKU90487.1"/>
    </source>
</evidence>
<dbReference type="KEGG" id="vin:AKJ08_0874"/>
<dbReference type="PANTHER" id="PTHR43542">
    <property type="entry name" value="METHYLTRANSFERASE"/>
    <property type="match status" value="1"/>
</dbReference>
<dbReference type="CDD" id="cd02440">
    <property type="entry name" value="AdoMet_MTases"/>
    <property type="match status" value="1"/>
</dbReference>